<dbReference type="Pfam" id="PF03485">
    <property type="entry name" value="Arg_tRNA_synt_N"/>
    <property type="match status" value="1"/>
</dbReference>
<organism evidence="13 14">
    <name type="scientific">Candidatus Kaiserbacteria bacterium RIFCSPLOWO2_12_FULL_45_26</name>
    <dbReference type="NCBI Taxonomy" id="1798525"/>
    <lineage>
        <taxon>Bacteria</taxon>
        <taxon>Candidatus Kaiseribacteriota</taxon>
    </lineage>
</organism>
<dbReference type="EMBL" id="MFMM01000001">
    <property type="protein sequence ID" value="OGG84515.1"/>
    <property type="molecule type" value="Genomic_DNA"/>
</dbReference>
<comment type="catalytic activity">
    <reaction evidence="8">
        <text>tRNA(Arg) + L-arginine + ATP = L-arginyl-tRNA(Arg) + AMP + diphosphate</text>
        <dbReference type="Rhea" id="RHEA:20301"/>
        <dbReference type="Rhea" id="RHEA-COMP:9658"/>
        <dbReference type="Rhea" id="RHEA-COMP:9673"/>
        <dbReference type="ChEBI" id="CHEBI:30616"/>
        <dbReference type="ChEBI" id="CHEBI:32682"/>
        <dbReference type="ChEBI" id="CHEBI:33019"/>
        <dbReference type="ChEBI" id="CHEBI:78442"/>
        <dbReference type="ChEBI" id="CHEBI:78513"/>
        <dbReference type="ChEBI" id="CHEBI:456215"/>
        <dbReference type="EC" id="6.1.1.19"/>
    </reaction>
</comment>
<dbReference type="GO" id="GO:0004814">
    <property type="term" value="F:arginine-tRNA ligase activity"/>
    <property type="evidence" value="ECO:0007669"/>
    <property type="project" value="UniProtKB-UniRule"/>
</dbReference>
<dbReference type="GO" id="GO:0005737">
    <property type="term" value="C:cytoplasm"/>
    <property type="evidence" value="ECO:0007669"/>
    <property type="project" value="UniProtKB-UniRule"/>
</dbReference>
<keyword evidence="6 10" id="KW-0648">Protein biosynthesis</keyword>
<evidence type="ECO:0000256" key="1">
    <source>
        <dbReference type="ARBA" id="ARBA00005594"/>
    </source>
</evidence>
<reference evidence="13 14" key="1">
    <citation type="journal article" date="2016" name="Nat. Commun.">
        <title>Thousands of microbial genomes shed light on interconnected biogeochemical processes in an aquifer system.</title>
        <authorList>
            <person name="Anantharaman K."/>
            <person name="Brown C.T."/>
            <person name="Hug L.A."/>
            <person name="Sharon I."/>
            <person name="Castelle C.J."/>
            <person name="Probst A.J."/>
            <person name="Thomas B.C."/>
            <person name="Singh A."/>
            <person name="Wilkins M.J."/>
            <person name="Karaoz U."/>
            <person name="Brodie E.L."/>
            <person name="Williams K.H."/>
            <person name="Hubbard S.S."/>
            <person name="Banfield J.F."/>
        </authorList>
    </citation>
    <scope>NUCLEOTIDE SEQUENCE [LARGE SCALE GENOMIC DNA]</scope>
</reference>
<dbReference type="SUPFAM" id="SSF47323">
    <property type="entry name" value="Anticodon-binding domain of a subclass of class I aminoacyl-tRNA synthetases"/>
    <property type="match status" value="1"/>
</dbReference>
<dbReference type="SMART" id="SM01016">
    <property type="entry name" value="Arg_tRNA_synt_N"/>
    <property type="match status" value="1"/>
</dbReference>
<dbReference type="InterPro" id="IPR005148">
    <property type="entry name" value="Arg-tRNA-synth_N"/>
</dbReference>
<dbReference type="InterPro" id="IPR035684">
    <property type="entry name" value="ArgRS_core"/>
</dbReference>
<comment type="caution">
    <text evidence="13">The sequence shown here is derived from an EMBL/GenBank/DDBJ whole genome shotgun (WGS) entry which is preliminary data.</text>
</comment>
<dbReference type="Proteomes" id="UP000177325">
    <property type="component" value="Unassembled WGS sequence"/>
</dbReference>
<evidence type="ECO:0000256" key="6">
    <source>
        <dbReference type="ARBA" id="ARBA00022917"/>
    </source>
</evidence>
<dbReference type="Gene3D" id="1.10.730.10">
    <property type="entry name" value="Isoleucyl-tRNA Synthetase, Domain 1"/>
    <property type="match status" value="1"/>
</dbReference>
<dbReference type="PANTHER" id="PTHR11956">
    <property type="entry name" value="ARGINYL-TRNA SYNTHETASE"/>
    <property type="match status" value="1"/>
</dbReference>
<feature type="domain" description="DALR anticodon binding" evidence="11">
    <location>
        <begin position="448"/>
        <end position="561"/>
    </location>
</feature>
<dbReference type="SMART" id="SM00836">
    <property type="entry name" value="DALR_1"/>
    <property type="match status" value="1"/>
</dbReference>
<evidence type="ECO:0000256" key="8">
    <source>
        <dbReference type="ARBA" id="ARBA00049339"/>
    </source>
</evidence>
<dbReference type="InterPro" id="IPR014729">
    <property type="entry name" value="Rossmann-like_a/b/a_fold"/>
</dbReference>
<keyword evidence="4 10" id="KW-0547">Nucleotide-binding</keyword>
<sequence>MQGVIRTAIAETLQSLGLPEANFAVEHPAEVTHGDYACNVAMVLAKQVGKSPRAVAEQVAEALKDQIEYVDRIEIAGPGFLNFYLIRDFFSAEIERAVSMGDDWGKNDTWAGKKVLVEYTDANPFKEFHVGHLFTNAVGESIARLFMMNGADTKRVNYQGDVGLHVAHAVWGMQQLGIDPEGDFSARELGKAYALGATTYKNDEAAAAAIRTINKAVYDRRDESINALYDAGRRVSLAYFETIYKVVDTEFAESFFESEAGPRGKELVLNNPDIFPESDGARIFKGEDYGLHTRVFLNKEGLPTYEAKELALAKIKEERFGHYDWSVISTASEVNEYFKVLKTAMGLVYPELANKTEHIGHGMVRLTTGKMSSRTGDVIPAIDFIDEVAAAAASKMAEGGDTEPDAELARDVAIAAIKYSTLRGSILQNSIFDKEAALSFEGDSGPYLQYTHARINSVLAKATAAGLTASTGLAPEEIYLAERLVYQFEEVVAEALVDRAPHKVTGYLTELAAAFNTFYAHQKIADKEDTYAPYKIVVAEAVKQTLRNGLWVLGIKAPDKM</sequence>
<dbReference type="Pfam" id="PF00750">
    <property type="entry name" value="tRNA-synt_1d"/>
    <property type="match status" value="1"/>
</dbReference>
<dbReference type="AlphaFoldDB" id="A0A1F6FF79"/>
<gene>
    <name evidence="13" type="ORF">A3G90_00255</name>
</gene>
<dbReference type="GO" id="GO:0006420">
    <property type="term" value="P:arginyl-tRNA aminoacylation"/>
    <property type="evidence" value="ECO:0007669"/>
    <property type="project" value="UniProtKB-UniRule"/>
</dbReference>
<dbReference type="InterPro" id="IPR001278">
    <property type="entry name" value="Arg-tRNA-ligase"/>
</dbReference>
<dbReference type="InterPro" id="IPR036695">
    <property type="entry name" value="Arg-tRNA-synth_N_sf"/>
</dbReference>
<evidence type="ECO:0000259" key="11">
    <source>
        <dbReference type="SMART" id="SM00836"/>
    </source>
</evidence>
<dbReference type="GO" id="GO:0005524">
    <property type="term" value="F:ATP binding"/>
    <property type="evidence" value="ECO:0007669"/>
    <property type="project" value="UniProtKB-KW"/>
</dbReference>
<dbReference type="Pfam" id="PF05746">
    <property type="entry name" value="DALR_1"/>
    <property type="match status" value="1"/>
</dbReference>
<dbReference type="InterPro" id="IPR009080">
    <property type="entry name" value="tRNAsynth_Ia_anticodon-bd"/>
</dbReference>
<proteinExistence type="inferred from homology"/>
<dbReference type="Gene3D" id="3.30.1360.70">
    <property type="entry name" value="Arginyl tRNA synthetase N-terminal domain"/>
    <property type="match status" value="1"/>
</dbReference>
<keyword evidence="3 10" id="KW-0436">Ligase</keyword>
<evidence type="ECO:0000256" key="10">
    <source>
        <dbReference type="RuleBase" id="RU363038"/>
    </source>
</evidence>
<evidence type="ECO:0000256" key="4">
    <source>
        <dbReference type="ARBA" id="ARBA00022741"/>
    </source>
</evidence>
<dbReference type="PANTHER" id="PTHR11956:SF5">
    <property type="entry name" value="ARGININE--TRNA LIGASE, CYTOPLASMIC"/>
    <property type="match status" value="1"/>
</dbReference>
<evidence type="ECO:0000256" key="2">
    <source>
        <dbReference type="ARBA" id="ARBA00012837"/>
    </source>
</evidence>
<dbReference type="Gene3D" id="3.40.50.620">
    <property type="entry name" value="HUPs"/>
    <property type="match status" value="1"/>
</dbReference>
<evidence type="ECO:0000256" key="9">
    <source>
        <dbReference type="NCBIfam" id="TIGR00456"/>
    </source>
</evidence>
<accession>A0A1F6FF79</accession>
<feature type="domain" description="Arginyl tRNA synthetase N-terminal" evidence="12">
    <location>
        <begin position="3"/>
        <end position="85"/>
    </location>
</feature>
<comment type="similarity">
    <text evidence="1 10">Belongs to the class-I aminoacyl-tRNA synthetase family.</text>
</comment>
<evidence type="ECO:0000256" key="7">
    <source>
        <dbReference type="ARBA" id="ARBA00023146"/>
    </source>
</evidence>
<dbReference type="InterPro" id="IPR008909">
    <property type="entry name" value="DALR_anticod-bd"/>
</dbReference>
<evidence type="ECO:0000256" key="3">
    <source>
        <dbReference type="ARBA" id="ARBA00022598"/>
    </source>
</evidence>
<dbReference type="SUPFAM" id="SSF55190">
    <property type="entry name" value="Arginyl-tRNA synthetase (ArgRS), N-terminal 'additional' domain"/>
    <property type="match status" value="1"/>
</dbReference>
<dbReference type="STRING" id="1798525.A3G90_00255"/>
<evidence type="ECO:0000313" key="13">
    <source>
        <dbReference type="EMBL" id="OGG84515.1"/>
    </source>
</evidence>
<keyword evidence="7 10" id="KW-0030">Aminoacyl-tRNA synthetase</keyword>
<dbReference type="SUPFAM" id="SSF52374">
    <property type="entry name" value="Nucleotidylyl transferase"/>
    <property type="match status" value="1"/>
</dbReference>
<evidence type="ECO:0000259" key="12">
    <source>
        <dbReference type="SMART" id="SM01016"/>
    </source>
</evidence>
<evidence type="ECO:0000256" key="5">
    <source>
        <dbReference type="ARBA" id="ARBA00022840"/>
    </source>
</evidence>
<name>A0A1F6FF79_9BACT</name>
<dbReference type="PRINTS" id="PR01038">
    <property type="entry name" value="TRNASYNTHARG"/>
</dbReference>
<dbReference type="EC" id="6.1.1.19" evidence="2 9"/>
<evidence type="ECO:0000313" key="14">
    <source>
        <dbReference type="Proteomes" id="UP000177325"/>
    </source>
</evidence>
<protein>
    <recommendedName>
        <fullName evidence="2 9">Arginine--tRNA ligase</fullName>
        <ecNumber evidence="2 9">6.1.1.19</ecNumber>
    </recommendedName>
</protein>
<keyword evidence="5 10" id="KW-0067">ATP-binding</keyword>
<dbReference type="NCBIfam" id="TIGR00456">
    <property type="entry name" value="argS"/>
    <property type="match status" value="1"/>
</dbReference>